<gene>
    <name evidence="2" type="ORF">FAGAP_2275</name>
</gene>
<dbReference type="EMBL" id="LUFC02000121">
    <property type="protein sequence ID" value="KAF4501554.1"/>
    <property type="molecule type" value="Genomic_DNA"/>
</dbReference>
<feature type="compositionally biased region" description="Polar residues" evidence="1">
    <location>
        <begin position="272"/>
        <end position="283"/>
    </location>
</feature>
<dbReference type="Proteomes" id="UP000737391">
    <property type="component" value="Unassembled WGS sequence"/>
</dbReference>
<sequence length="341" mass="37823">MSNENESKNAAASQEGIPTFVGQVQANPDTIPSPCSVPLPTTITREMQNHRHMVCHQLEAKHVAPSDQERFVSEFFVFEPNASEQAAMDRICTYFGIAPDNKPRRLPHDSPQVNDDYIRAVIRNGLQYGYILDHDIRGLIAEQIVPLGEAGLASSRSFINIVQCLMKFAIPIRVNSVDSDGNVKRYIAQRKPEGFVDFVELHNNETTAEVGESDQPQTSNSCTSESQAQKKVNHTSPVSGEPSDEKVDEDDGHGSNPSETLQSDDLGDQDTEPTSCGSQTRSDTIVELDYDEHDRMTLALCKAVEQSILAKQRVQKQLNQALLKIDQCLAKKIGEMKDQIE</sequence>
<evidence type="ECO:0000313" key="3">
    <source>
        <dbReference type="Proteomes" id="UP000737391"/>
    </source>
</evidence>
<feature type="region of interest" description="Disordered" evidence="1">
    <location>
        <begin position="207"/>
        <end position="283"/>
    </location>
</feature>
<name>A0A9P5BGD5_9HYPO</name>
<reference evidence="2" key="1">
    <citation type="submission" date="2020-01" db="EMBL/GenBank/DDBJ databases">
        <title>Identification and distribution of gene clusters putatively required for synthesis of sphingolipid metabolism inhibitors in phylogenetically diverse species of the filamentous fungus Fusarium.</title>
        <authorList>
            <person name="Kim H.-S."/>
            <person name="Busman M."/>
            <person name="Brown D.W."/>
            <person name="Divon H."/>
            <person name="Uhlig S."/>
            <person name="Proctor R.H."/>
        </authorList>
    </citation>
    <scope>NUCLEOTIDE SEQUENCE</scope>
    <source>
        <strain evidence="2">NRRL 31653</strain>
    </source>
</reference>
<comment type="caution">
    <text evidence="2">The sequence shown here is derived from an EMBL/GenBank/DDBJ whole genome shotgun (WGS) entry which is preliminary data.</text>
</comment>
<dbReference type="OrthoDB" id="5099851at2759"/>
<keyword evidence="3" id="KW-1185">Reference proteome</keyword>
<organism evidence="2 3">
    <name type="scientific">Fusarium agapanthi</name>
    <dbReference type="NCBI Taxonomy" id="1803897"/>
    <lineage>
        <taxon>Eukaryota</taxon>
        <taxon>Fungi</taxon>
        <taxon>Dikarya</taxon>
        <taxon>Ascomycota</taxon>
        <taxon>Pezizomycotina</taxon>
        <taxon>Sordariomycetes</taxon>
        <taxon>Hypocreomycetidae</taxon>
        <taxon>Hypocreales</taxon>
        <taxon>Nectriaceae</taxon>
        <taxon>Fusarium</taxon>
        <taxon>Fusarium fujikuroi species complex</taxon>
    </lineage>
</organism>
<dbReference type="AlphaFoldDB" id="A0A9P5BGD5"/>
<proteinExistence type="predicted"/>
<accession>A0A9P5BGD5</accession>
<feature type="compositionally biased region" description="Polar residues" evidence="1">
    <location>
        <begin position="214"/>
        <end position="238"/>
    </location>
</feature>
<evidence type="ECO:0000256" key="1">
    <source>
        <dbReference type="SAM" id="MobiDB-lite"/>
    </source>
</evidence>
<evidence type="ECO:0000313" key="2">
    <source>
        <dbReference type="EMBL" id="KAF4501554.1"/>
    </source>
</evidence>
<protein>
    <submittedName>
        <fullName evidence="2">Uncharacterized protein</fullName>
    </submittedName>
</protein>